<accession>A0A5M8Q6T2</accession>
<organism evidence="1 3">
    <name type="scientific">Rufibacter glacialis</name>
    <dbReference type="NCBI Taxonomy" id="1259555"/>
    <lineage>
        <taxon>Bacteria</taxon>
        <taxon>Pseudomonadati</taxon>
        <taxon>Bacteroidota</taxon>
        <taxon>Cytophagia</taxon>
        <taxon>Cytophagales</taxon>
        <taxon>Hymenobacteraceae</taxon>
        <taxon>Rufibacter</taxon>
    </lineage>
</organism>
<dbReference type="OrthoDB" id="956031at2"/>
<proteinExistence type="predicted"/>
<evidence type="ECO:0000313" key="3">
    <source>
        <dbReference type="Proteomes" id="UP000323866"/>
    </source>
</evidence>
<evidence type="ECO:0008006" key="5">
    <source>
        <dbReference type="Google" id="ProtNLM"/>
    </source>
</evidence>
<gene>
    <name evidence="2" type="ORF">ACD591_20045</name>
    <name evidence="1" type="ORF">FOE74_19355</name>
</gene>
<dbReference type="Proteomes" id="UP001570846">
    <property type="component" value="Unassembled WGS sequence"/>
</dbReference>
<evidence type="ECO:0000313" key="4">
    <source>
        <dbReference type="Proteomes" id="UP001570846"/>
    </source>
</evidence>
<reference evidence="1 3" key="2">
    <citation type="submission" date="2019-09" db="EMBL/GenBank/DDBJ databases">
        <title>A bacterium isolated from glacier soil.</title>
        <authorList>
            <person name="Liu Q."/>
        </authorList>
    </citation>
    <scope>NUCLEOTIDE SEQUENCE [LARGE SCALE GENOMIC DNA]</scope>
    <source>
        <strain evidence="1 3">MDT1-10-3</strain>
    </source>
</reference>
<evidence type="ECO:0000313" key="1">
    <source>
        <dbReference type="EMBL" id="KAA6430634.1"/>
    </source>
</evidence>
<evidence type="ECO:0000313" key="2">
    <source>
        <dbReference type="EMBL" id="MFA1773602.1"/>
    </source>
</evidence>
<reference evidence="1 3" key="1">
    <citation type="submission" date="2019-07" db="EMBL/GenBank/DDBJ databases">
        <authorList>
            <person name="Qu J.-H."/>
        </authorList>
    </citation>
    <scope>NUCLEOTIDE SEQUENCE [LARGE SCALE GENOMIC DNA]</scope>
    <source>
        <strain evidence="1 3">MDT1-10-3</strain>
    </source>
</reference>
<keyword evidence="4" id="KW-1185">Reference proteome</keyword>
<dbReference type="RefSeq" id="WP_149100291.1">
    <property type="nucleotide sequence ID" value="NZ_BMMG01000008.1"/>
</dbReference>
<reference evidence="2 4" key="3">
    <citation type="submission" date="2024-08" db="EMBL/GenBank/DDBJ databases">
        <authorList>
            <person name="Wei W."/>
        </authorList>
    </citation>
    <scope>NUCLEOTIDE SEQUENCE [LARGE SCALE GENOMIC DNA]</scope>
    <source>
        <strain evidence="2 4">XU2</strain>
    </source>
</reference>
<sequence>MHIDLQPQLVYQDDFLLIEVDLNVKYIQLEWVSSPSTTQFQESFRTAATIALDIKGEYWLSDAKIIPFLEFSAQNWVMREMAPLLQISPLKKFARLSSKESIALLDMHRIYNTLANLQEVSLKTKFESFTTKEAAQEWLFSEYELDHAFSQD</sequence>
<name>A0A5M8Q6T2_9BACT</name>
<protein>
    <recommendedName>
        <fullName evidence="5">STAS/SEC14 domain-containing protein</fullName>
    </recommendedName>
</protein>
<dbReference type="Proteomes" id="UP000323866">
    <property type="component" value="Unassembled WGS sequence"/>
</dbReference>
<dbReference type="AlphaFoldDB" id="A0A5M8Q6T2"/>
<comment type="caution">
    <text evidence="1">The sequence shown here is derived from an EMBL/GenBank/DDBJ whole genome shotgun (WGS) entry which is preliminary data.</text>
</comment>
<dbReference type="EMBL" id="VKKZ01000025">
    <property type="protein sequence ID" value="KAA6430634.1"/>
    <property type="molecule type" value="Genomic_DNA"/>
</dbReference>
<dbReference type="EMBL" id="JBGOGF010000014">
    <property type="protein sequence ID" value="MFA1773602.1"/>
    <property type="molecule type" value="Genomic_DNA"/>
</dbReference>